<keyword evidence="1" id="KW-0812">Transmembrane</keyword>
<dbReference type="SMART" id="SM00327">
    <property type="entry name" value="VWA"/>
    <property type="match status" value="1"/>
</dbReference>
<evidence type="ECO:0000259" key="2">
    <source>
        <dbReference type="PROSITE" id="PS50234"/>
    </source>
</evidence>
<evidence type="ECO:0000313" key="3">
    <source>
        <dbReference type="EMBL" id="PVY79294.1"/>
    </source>
</evidence>
<dbReference type="Gene3D" id="3.40.50.410">
    <property type="entry name" value="von Willebrand factor, type A domain"/>
    <property type="match status" value="1"/>
</dbReference>
<dbReference type="InterPro" id="IPR036465">
    <property type="entry name" value="vWFA_dom_sf"/>
</dbReference>
<feature type="transmembrane region" description="Helical" evidence="1">
    <location>
        <begin position="6"/>
        <end position="22"/>
    </location>
</feature>
<dbReference type="SUPFAM" id="SSF53300">
    <property type="entry name" value="vWA-like"/>
    <property type="match status" value="1"/>
</dbReference>
<dbReference type="Proteomes" id="UP000245887">
    <property type="component" value="Unassembled WGS sequence"/>
</dbReference>
<dbReference type="AlphaFoldDB" id="A0A2U1D1P1"/>
<dbReference type="PROSITE" id="PS50234">
    <property type="entry name" value="VWFA"/>
    <property type="match status" value="1"/>
</dbReference>
<accession>A0A2U1D1P1</accession>
<feature type="transmembrane region" description="Helical" evidence="1">
    <location>
        <begin position="304"/>
        <end position="324"/>
    </location>
</feature>
<dbReference type="InterPro" id="IPR050768">
    <property type="entry name" value="UPF0353/GerABKA_families"/>
</dbReference>
<name>A0A2U1D1P1_9GAMM</name>
<feature type="domain" description="VWFA" evidence="2">
    <location>
        <begin position="91"/>
        <end position="285"/>
    </location>
</feature>
<dbReference type="InterPro" id="IPR002035">
    <property type="entry name" value="VWF_A"/>
</dbReference>
<evidence type="ECO:0000256" key="1">
    <source>
        <dbReference type="SAM" id="Phobius"/>
    </source>
</evidence>
<keyword evidence="1" id="KW-1133">Transmembrane helix</keyword>
<reference evidence="3 4" key="1">
    <citation type="submission" date="2018-04" db="EMBL/GenBank/DDBJ databases">
        <title>Genomic Encyclopedia of Type Strains, Phase IV (KMG-IV): sequencing the most valuable type-strain genomes for metagenomic binning, comparative biology and taxonomic classification.</title>
        <authorList>
            <person name="Goeker M."/>
        </authorList>
    </citation>
    <scope>NUCLEOTIDE SEQUENCE [LARGE SCALE GENOMIC DNA]</scope>
    <source>
        <strain evidence="3 4">DSM 28688</strain>
    </source>
</reference>
<evidence type="ECO:0000313" key="4">
    <source>
        <dbReference type="Proteomes" id="UP000245887"/>
    </source>
</evidence>
<dbReference type="CDD" id="cd01467">
    <property type="entry name" value="vWA_BatA_type"/>
    <property type="match status" value="1"/>
</dbReference>
<protein>
    <submittedName>
        <fullName evidence="3">Ca-activated chloride channel family protein</fullName>
    </submittedName>
</protein>
<dbReference type="PANTHER" id="PTHR22550:SF18">
    <property type="entry name" value="VWFA DOMAIN-CONTAINING PROTEIN"/>
    <property type="match status" value="1"/>
</dbReference>
<sequence>MLTFAYPWVLPLILVPLLMMVWRRRKPATISAPALPTAHWLQNLPGVSRHGQPTPAWQQLLLWLIWTLLVLGLARPQYVDELIQQPVTGRDLLLTVDISPSMEEMDMTLNGRSVNRLQAVKDVLDDFILNREGDRLGLVLFGSRPYVQAPLSFDHDTIRTLLNEARLGMAGRATAIGDAIGLGVKRLRNRPQEQRVMVLLTDGANTAGEVEPEKAADIAASAGVRIYTVGIGAERMTQQGILGSRTVNPSRDLDEALLQSIAGKTGGRYFRARNTGELQSIYDTIDQLEPVELDGQHYRPVDDLYVWPVGGALVLFLVLQAAAVSRKRSQEAAHG</sequence>
<organism evidence="3 4">
    <name type="scientific">Tamilnaduibacter salinus</name>
    <dbReference type="NCBI Taxonomy" id="1484056"/>
    <lineage>
        <taxon>Bacteria</taxon>
        <taxon>Pseudomonadati</taxon>
        <taxon>Pseudomonadota</taxon>
        <taxon>Gammaproteobacteria</taxon>
        <taxon>Pseudomonadales</taxon>
        <taxon>Marinobacteraceae</taxon>
        <taxon>Tamilnaduibacter</taxon>
    </lineage>
</organism>
<dbReference type="Pfam" id="PF00092">
    <property type="entry name" value="VWA"/>
    <property type="match status" value="1"/>
</dbReference>
<dbReference type="PANTHER" id="PTHR22550">
    <property type="entry name" value="SPORE GERMINATION PROTEIN"/>
    <property type="match status" value="1"/>
</dbReference>
<proteinExistence type="predicted"/>
<dbReference type="OrthoDB" id="6206554at2"/>
<dbReference type="EMBL" id="QEKQ01000001">
    <property type="protein sequence ID" value="PVY79294.1"/>
    <property type="molecule type" value="Genomic_DNA"/>
</dbReference>
<gene>
    <name evidence="3" type="ORF">C8D92_101507</name>
</gene>
<comment type="caution">
    <text evidence="3">The sequence shown here is derived from an EMBL/GenBank/DDBJ whole genome shotgun (WGS) entry which is preliminary data.</text>
</comment>
<dbReference type="InterPro" id="IPR033881">
    <property type="entry name" value="vWA_BatA_type"/>
</dbReference>
<dbReference type="RefSeq" id="WP_116918321.1">
    <property type="nucleotide sequence ID" value="NZ_QEKQ01000001.1"/>
</dbReference>
<keyword evidence="1" id="KW-0472">Membrane</keyword>